<dbReference type="SUPFAM" id="SSF55874">
    <property type="entry name" value="ATPase domain of HSP90 chaperone/DNA topoisomerase II/histidine kinase"/>
    <property type="match status" value="1"/>
</dbReference>
<dbReference type="NCBIfam" id="TIGR00229">
    <property type="entry name" value="sensory_box"/>
    <property type="match status" value="6"/>
</dbReference>
<dbReference type="RefSeq" id="WP_006092700.1">
    <property type="nucleotide sequence ID" value="NZ_AOHW01000052.1"/>
</dbReference>
<dbReference type="Gene3D" id="3.30.565.10">
    <property type="entry name" value="Histidine kinase-like ATPase, C-terminal domain"/>
    <property type="match status" value="1"/>
</dbReference>
<evidence type="ECO:0000256" key="1">
    <source>
        <dbReference type="ARBA" id="ARBA00000085"/>
    </source>
</evidence>
<dbReference type="Pfam" id="PF13426">
    <property type="entry name" value="PAS_9"/>
    <property type="match status" value="1"/>
</dbReference>
<dbReference type="InterPro" id="IPR013656">
    <property type="entry name" value="PAS_4"/>
</dbReference>
<dbReference type="Gene3D" id="3.30.450.20">
    <property type="entry name" value="PAS domain"/>
    <property type="match status" value="7"/>
</dbReference>
<dbReference type="PATRIC" id="fig|1114856.3.peg.4564"/>
<dbReference type="GO" id="GO:0000155">
    <property type="term" value="F:phosphorelay sensor kinase activity"/>
    <property type="evidence" value="ECO:0007669"/>
    <property type="project" value="InterPro"/>
</dbReference>
<evidence type="ECO:0000259" key="6">
    <source>
        <dbReference type="PROSITE" id="PS50109"/>
    </source>
</evidence>
<evidence type="ECO:0000256" key="5">
    <source>
        <dbReference type="ARBA" id="ARBA00022777"/>
    </source>
</evidence>
<evidence type="ECO:0000259" key="7">
    <source>
        <dbReference type="PROSITE" id="PS50112"/>
    </source>
</evidence>
<feature type="domain" description="PAC" evidence="8">
    <location>
        <begin position="707"/>
        <end position="759"/>
    </location>
</feature>
<dbReference type="InterPro" id="IPR004358">
    <property type="entry name" value="Sig_transdc_His_kin-like_C"/>
</dbReference>
<dbReference type="InterPro" id="IPR013655">
    <property type="entry name" value="PAS_fold_3"/>
</dbReference>
<dbReference type="SMART" id="SM00086">
    <property type="entry name" value="PAC"/>
    <property type="match status" value="5"/>
</dbReference>
<dbReference type="EMBL" id="AOHW01000052">
    <property type="protein sequence ID" value="ELY36290.1"/>
    <property type="molecule type" value="Genomic_DNA"/>
</dbReference>
<name>L9VGE0_9EURY</name>
<dbReference type="PROSITE" id="PS50113">
    <property type="entry name" value="PAC"/>
    <property type="match status" value="4"/>
</dbReference>
<dbReference type="InterPro" id="IPR000014">
    <property type="entry name" value="PAS"/>
</dbReference>
<dbReference type="SUPFAM" id="SSF55785">
    <property type="entry name" value="PYP-like sensor domain (PAS domain)"/>
    <property type="match status" value="7"/>
</dbReference>
<dbReference type="PROSITE" id="PS50112">
    <property type="entry name" value="PAS"/>
    <property type="match status" value="5"/>
</dbReference>
<dbReference type="SMART" id="SM00388">
    <property type="entry name" value="HisKA"/>
    <property type="match status" value="1"/>
</dbReference>
<evidence type="ECO:0000313" key="9">
    <source>
        <dbReference type="EMBL" id="ELY36290.1"/>
    </source>
</evidence>
<dbReference type="InterPro" id="IPR052162">
    <property type="entry name" value="Sensor_kinase/Photoreceptor"/>
</dbReference>
<evidence type="ECO:0000256" key="4">
    <source>
        <dbReference type="ARBA" id="ARBA00022679"/>
    </source>
</evidence>
<sequence length="1126" mass="127686">MTERRDQRLQESDQQFRSLVDAVEEYAIFMLDLDGRVVTWNEGARQTNGYEREEILGEHFSRFYTESDRDAGVPTANLEATAESESTEDEGWRVRKDGTKFWAHVRITTVRDDDGEIQGYAKVTRDMTDRRERERQLQRERDLTDRILETSPVGIQVLDTDGEAIRMNERLRDLLDVSREEATTYEPSDSTVYDEAGTRLSVDDYPFAHTLATGEPVSDRVLRIERPDGDDRWLSTNTSPLRSEDGEIDCVVASAEDVTHLKERERRLERRTNELSAELSEVYGRITDGLIAFDEDWEFTHVNERAEEILGVERTNLLGETLWDVFPDLVGSPFETCYREAMESQESTAIMEYYPALGVWFKDYVYPSETGLSVYFRDVTEQKARERERDRYETLVETIDDGVYALDADRTFTLVNDGFLAMTGFSREDLLGTHASVVFGNEFDAIEAERSNAAESEANPTFEESLRTATGEELTVESRFTVLEGEDVRVGVTRDITERKERERILEESEQRYRTLVDSFPNGLVTLFDHDLRYTLAAGQGFDRIPVEPDDLEGECALDVWPEDTADALEPIYRAALEGEEAAAEMAYADREWRVRAIPITDERGDVFAGMTMSQDISEQKGYERYLEDAKAQLEAATEAGAVGTWEWQIQANRFVTGASFARTFGIDPEAAREGVPLERITASIHEADRDRVEAAITDAVASCGEYEEEYRVRNADGELRWVVARGYVETDEAGTPVTFPGAITDITDRKRAEIALEKNQKQLQTLFELLPVGVVVANADGQLVEANDAAEEIWGGNVFDADSVNEYERYSARWADTGEPVEPEEWTMSRVLEGEVVTDPDIFAIDAADGEERIVMIHGMPVRDGSGEVSRGVVTQTEITERREYQRKLEETISKLETSNERLEHFAYAASHDLQEPLRMVSSYLQLIDRRYADDLDADAAEFLEFAIDGADRMRDMIDGLLAYSRVDTQGDPLEPTDLETVVADALEDLQFRISEERAEITVESLPRVRGDENQLRQVFQNLLSNALEYNDEEPRVRIESERDGGMWIVSVTDNGIGIDPAETHRIFEVFQRLHSRDEHSGTGIGLALCQRILERHGGEIRVDSTPGEGSTFSVSLPAVDRRLE</sequence>
<dbReference type="eggNOG" id="arCOG07605">
    <property type="taxonomic scope" value="Archaea"/>
</dbReference>
<comment type="catalytic activity">
    <reaction evidence="1">
        <text>ATP + protein L-histidine = ADP + protein N-phospho-L-histidine.</text>
        <dbReference type="EC" id="2.7.13.3"/>
    </reaction>
</comment>
<protein>
    <recommendedName>
        <fullName evidence="2">histidine kinase</fullName>
        <ecNumber evidence="2">2.7.13.3</ecNumber>
    </recommendedName>
</protein>
<feature type="domain" description="PAC" evidence="8">
    <location>
        <begin position="87"/>
        <end position="139"/>
    </location>
</feature>
<dbReference type="PANTHER" id="PTHR43304:SF1">
    <property type="entry name" value="PAC DOMAIN-CONTAINING PROTEIN"/>
    <property type="match status" value="1"/>
</dbReference>
<feature type="domain" description="PAC" evidence="8">
    <location>
        <begin position="839"/>
        <end position="892"/>
    </location>
</feature>
<dbReference type="Gene3D" id="2.10.70.100">
    <property type="match status" value="1"/>
</dbReference>
<dbReference type="eggNOG" id="arCOG02330">
    <property type="taxonomic scope" value="Archaea"/>
</dbReference>
<evidence type="ECO:0000313" key="10">
    <source>
        <dbReference type="Proteomes" id="UP000011599"/>
    </source>
</evidence>
<dbReference type="InterPro" id="IPR000700">
    <property type="entry name" value="PAS-assoc_C"/>
</dbReference>
<dbReference type="OrthoDB" id="106630at2157"/>
<dbReference type="InterPro" id="IPR003594">
    <property type="entry name" value="HATPase_dom"/>
</dbReference>
<keyword evidence="5 9" id="KW-0418">Kinase</keyword>
<gene>
    <name evidence="9" type="ORF">C496_22089</name>
</gene>
<accession>L9VGE0</accession>
<dbReference type="eggNOG" id="arCOG02348">
    <property type="taxonomic scope" value="Archaea"/>
</dbReference>
<dbReference type="STRING" id="1114856.GCA_000383975_01586"/>
<dbReference type="FunFam" id="3.30.565.10:FF:000006">
    <property type="entry name" value="Sensor histidine kinase WalK"/>
    <property type="match status" value="1"/>
</dbReference>
<feature type="domain" description="PAS" evidence="7">
    <location>
        <begin position="760"/>
        <end position="796"/>
    </location>
</feature>
<feature type="domain" description="PAS" evidence="7">
    <location>
        <begin position="12"/>
        <end position="85"/>
    </location>
</feature>
<evidence type="ECO:0000256" key="3">
    <source>
        <dbReference type="ARBA" id="ARBA00022553"/>
    </source>
</evidence>
<dbReference type="CDD" id="cd00082">
    <property type="entry name" value="HisKA"/>
    <property type="match status" value="1"/>
</dbReference>
<dbReference type="InterPro" id="IPR005467">
    <property type="entry name" value="His_kinase_dom"/>
</dbReference>
<dbReference type="PROSITE" id="PS50109">
    <property type="entry name" value="HIS_KIN"/>
    <property type="match status" value="1"/>
</dbReference>
<dbReference type="PRINTS" id="PR00344">
    <property type="entry name" value="BCTRLSENSOR"/>
</dbReference>
<feature type="domain" description="Histidine kinase" evidence="6">
    <location>
        <begin position="910"/>
        <end position="1122"/>
    </location>
</feature>
<dbReference type="Pfam" id="PF08448">
    <property type="entry name" value="PAS_4"/>
    <property type="match status" value="5"/>
</dbReference>
<dbReference type="InterPro" id="IPR036890">
    <property type="entry name" value="HATPase_C_sf"/>
</dbReference>
<dbReference type="InterPro" id="IPR003661">
    <property type="entry name" value="HisK_dim/P_dom"/>
</dbReference>
<proteinExistence type="predicted"/>
<feature type="domain" description="PAS" evidence="7">
    <location>
        <begin position="140"/>
        <end position="181"/>
    </location>
</feature>
<dbReference type="SUPFAM" id="SSF47384">
    <property type="entry name" value="Homodimeric domain of signal transducing histidine kinase"/>
    <property type="match status" value="1"/>
</dbReference>
<keyword evidence="10" id="KW-1185">Reference proteome</keyword>
<dbReference type="Pfam" id="PF08447">
    <property type="entry name" value="PAS_3"/>
    <property type="match status" value="1"/>
</dbReference>
<dbReference type="SMART" id="SM00091">
    <property type="entry name" value="PAS"/>
    <property type="match status" value="7"/>
</dbReference>
<reference evidence="9 10" key="1">
    <citation type="journal article" date="2014" name="PLoS Genet.">
        <title>Phylogenetically driven sequencing of extremely halophilic archaea reveals strategies for static and dynamic osmo-response.</title>
        <authorList>
            <person name="Becker E.A."/>
            <person name="Seitzer P.M."/>
            <person name="Tritt A."/>
            <person name="Larsen D."/>
            <person name="Krusor M."/>
            <person name="Yao A.I."/>
            <person name="Wu D."/>
            <person name="Madern D."/>
            <person name="Eisen J.A."/>
            <person name="Darling A.E."/>
            <person name="Facciotti M.T."/>
        </authorList>
    </citation>
    <scope>NUCLEOTIDE SEQUENCE [LARGE SCALE GENOMIC DNA]</scope>
    <source>
        <strain evidence="9 10">GA33</strain>
    </source>
</reference>
<dbReference type="InterPro" id="IPR001610">
    <property type="entry name" value="PAC"/>
</dbReference>
<dbReference type="eggNOG" id="arCOG02350">
    <property type="taxonomic scope" value="Archaea"/>
</dbReference>
<feature type="domain" description="PAC" evidence="8">
    <location>
        <begin position="218"/>
        <end position="270"/>
    </location>
</feature>
<evidence type="ECO:0000259" key="8">
    <source>
        <dbReference type="PROSITE" id="PS50113"/>
    </source>
</evidence>
<dbReference type="Pfam" id="PF00512">
    <property type="entry name" value="HisKA"/>
    <property type="match status" value="1"/>
</dbReference>
<dbReference type="SMART" id="SM00387">
    <property type="entry name" value="HATPase_c"/>
    <property type="match status" value="1"/>
</dbReference>
<comment type="caution">
    <text evidence="9">The sequence shown here is derived from an EMBL/GenBank/DDBJ whole genome shotgun (WGS) entry which is preliminary data.</text>
</comment>
<feature type="domain" description="PAS" evidence="7">
    <location>
        <begin position="388"/>
        <end position="457"/>
    </location>
</feature>
<dbReference type="CDD" id="cd00130">
    <property type="entry name" value="PAS"/>
    <property type="match status" value="5"/>
</dbReference>
<keyword evidence="4" id="KW-0808">Transferase</keyword>
<dbReference type="Proteomes" id="UP000011599">
    <property type="component" value="Unassembled WGS sequence"/>
</dbReference>
<dbReference type="InterPro" id="IPR035965">
    <property type="entry name" value="PAS-like_dom_sf"/>
</dbReference>
<dbReference type="InterPro" id="IPR036097">
    <property type="entry name" value="HisK_dim/P_sf"/>
</dbReference>
<feature type="domain" description="PAS" evidence="7">
    <location>
        <begin position="275"/>
        <end position="345"/>
    </location>
</feature>
<dbReference type="AlphaFoldDB" id="L9VGE0"/>
<dbReference type="Gene3D" id="1.10.287.130">
    <property type="match status" value="1"/>
</dbReference>
<dbReference type="EC" id="2.7.13.3" evidence="2"/>
<evidence type="ECO:0000256" key="2">
    <source>
        <dbReference type="ARBA" id="ARBA00012438"/>
    </source>
</evidence>
<organism evidence="9 10">
    <name type="scientific">Natronorubrum tibetense GA33</name>
    <dbReference type="NCBI Taxonomy" id="1114856"/>
    <lineage>
        <taxon>Archaea</taxon>
        <taxon>Methanobacteriati</taxon>
        <taxon>Methanobacteriota</taxon>
        <taxon>Stenosarchaea group</taxon>
        <taxon>Halobacteria</taxon>
        <taxon>Halobacteriales</taxon>
        <taxon>Natrialbaceae</taxon>
        <taxon>Natronorubrum</taxon>
    </lineage>
</organism>
<keyword evidence="3" id="KW-0597">Phosphoprotein</keyword>
<dbReference type="PANTHER" id="PTHR43304">
    <property type="entry name" value="PHYTOCHROME-LIKE PROTEIN CPH1"/>
    <property type="match status" value="1"/>
</dbReference>
<dbReference type="Pfam" id="PF02518">
    <property type="entry name" value="HATPase_c"/>
    <property type="match status" value="1"/>
</dbReference>